<evidence type="ECO:0000313" key="2">
    <source>
        <dbReference type="EMBL" id="KAG6412817.1"/>
    </source>
</evidence>
<keyword evidence="3" id="KW-1185">Reference proteome</keyword>
<name>A0A8X8ZP83_SALSN</name>
<proteinExistence type="predicted"/>
<dbReference type="InterPro" id="IPR012442">
    <property type="entry name" value="DUF1645_plant"/>
</dbReference>
<feature type="region of interest" description="Disordered" evidence="1">
    <location>
        <begin position="93"/>
        <end position="112"/>
    </location>
</feature>
<organism evidence="2">
    <name type="scientific">Salvia splendens</name>
    <name type="common">Scarlet sage</name>
    <dbReference type="NCBI Taxonomy" id="180675"/>
    <lineage>
        <taxon>Eukaryota</taxon>
        <taxon>Viridiplantae</taxon>
        <taxon>Streptophyta</taxon>
        <taxon>Embryophyta</taxon>
        <taxon>Tracheophyta</taxon>
        <taxon>Spermatophyta</taxon>
        <taxon>Magnoliopsida</taxon>
        <taxon>eudicotyledons</taxon>
        <taxon>Gunneridae</taxon>
        <taxon>Pentapetalae</taxon>
        <taxon>asterids</taxon>
        <taxon>lamiids</taxon>
        <taxon>Lamiales</taxon>
        <taxon>Lamiaceae</taxon>
        <taxon>Nepetoideae</taxon>
        <taxon>Mentheae</taxon>
        <taxon>Salviinae</taxon>
        <taxon>Salvia</taxon>
        <taxon>Salvia subgen. Calosphace</taxon>
        <taxon>core Calosphace</taxon>
    </lineage>
</organism>
<evidence type="ECO:0000256" key="1">
    <source>
        <dbReference type="SAM" id="MobiDB-lite"/>
    </source>
</evidence>
<evidence type="ECO:0000313" key="3">
    <source>
        <dbReference type="Proteomes" id="UP000298416"/>
    </source>
</evidence>
<reference evidence="2" key="2">
    <citation type="submission" date="2020-08" db="EMBL/GenBank/DDBJ databases">
        <title>Plant Genome Project.</title>
        <authorList>
            <person name="Zhang R.-G."/>
        </authorList>
    </citation>
    <scope>NUCLEOTIDE SEQUENCE</scope>
    <source>
        <strain evidence="2">Huo1</strain>
        <tissue evidence="2">Leaf</tissue>
    </source>
</reference>
<dbReference type="Pfam" id="PF07816">
    <property type="entry name" value="DUF1645"/>
    <property type="match status" value="1"/>
</dbReference>
<dbReference type="OrthoDB" id="1111059at2759"/>
<sequence length="243" mass="27460">MDNAQHDVCICPSFNSYSSDRLPEIAIRVTGDRPRADDDFEFALLREDKEVSAVEFLYDGPVFPVFNHDMIECGGIEQSESSNLIPLSKLFAEEDNEERDSQPSCSSSEADELENVPAGTYCVWRPRAAPLPSQCEKSKSTGSASRRWKIRDLLRRSKSDGKESFVFLAPKQREENPVKVMLRSPEKGRGKGSNSAASAHEAFYLRNRAMKEEDRKKSYLPYRRDLVGFFANVSGVRTSFSRV</sequence>
<comment type="caution">
    <text evidence="2">The sequence shown here is derived from an EMBL/GenBank/DDBJ whole genome shotgun (WGS) entry which is preliminary data.</text>
</comment>
<protein>
    <submittedName>
        <fullName evidence="2">Uncharacterized protein</fullName>
    </submittedName>
</protein>
<dbReference type="EMBL" id="PNBA02000009">
    <property type="protein sequence ID" value="KAG6412817.1"/>
    <property type="molecule type" value="Genomic_DNA"/>
</dbReference>
<accession>A0A8X8ZP83</accession>
<dbReference type="Proteomes" id="UP000298416">
    <property type="component" value="Unassembled WGS sequence"/>
</dbReference>
<reference evidence="2" key="1">
    <citation type="submission" date="2018-01" db="EMBL/GenBank/DDBJ databases">
        <authorList>
            <person name="Mao J.F."/>
        </authorList>
    </citation>
    <scope>NUCLEOTIDE SEQUENCE</scope>
    <source>
        <strain evidence="2">Huo1</strain>
        <tissue evidence="2">Leaf</tissue>
    </source>
</reference>
<dbReference type="PANTHER" id="PTHR33095:SF23">
    <property type="entry name" value="DUF1645 FAMILY PROTEIN"/>
    <property type="match status" value="1"/>
</dbReference>
<gene>
    <name evidence="2" type="ORF">SASPL_125508</name>
</gene>
<dbReference type="AlphaFoldDB" id="A0A8X8ZP83"/>
<dbReference type="PANTHER" id="PTHR33095">
    <property type="entry name" value="OS07G0619500 PROTEIN"/>
    <property type="match status" value="1"/>
</dbReference>